<organism evidence="2 3">
    <name type="scientific">Artemisia annua</name>
    <name type="common">Sweet wormwood</name>
    <dbReference type="NCBI Taxonomy" id="35608"/>
    <lineage>
        <taxon>Eukaryota</taxon>
        <taxon>Viridiplantae</taxon>
        <taxon>Streptophyta</taxon>
        <taxon>Embryophyta</taxon>
        <taxon>Tracheophyta</taxon>
        <taxon>Spermatophyta</taxon>
        <taxon>Magnoliopsida</taxon>
        <taxon>eudicotyledons</taxon>
        <taxon>Gunneridae</taxon>
        <taxon>Pentapetalae</taxon>
        <taxon>asterids</taxon>
        <taxon>campanulids</taxon>
        <taxon>Asterales</taxon>
        <taxon>Asteraceae</taxon>
        <taxon>Asteroideae</taxon>
        <taxon>Anthemideae</taxon>
        <taxon>Artemisiinae</taxon>
        <taxon>Artemisia</taxon>
    </lineage>
</organism>
<name>A0A2U1LDQ6_ARTAN</name>
<accession>A0A2U1LDQ6</accession>
<gene>
    <name evidence="2" type="ORF">CTI12_AA502510</name>
</gene>
<feature type="transmembrane region" description="Helical" evidence="1">
    <location>
        <begin position="410"/>
        <end position="431"/>
    </location>
</feature>
<feature type="transmembrane region" description="Helical" evidence="1">
    <location>
        <begin position="473"/>
        <end position="499"/>
    </location>
</feature>
<evidence type="ECO:0000256" key="1">
    <source>
        <dbReference type="SAM" id="Phobius"/>
    </source>
</evidence>
<sequence length="595" mass="66366">MHKKKVQDEVIGDMHDGDVDCHGVSACETPIGQFGAENGEIIEKMNLSCENDGNGTAHTPTVSKAKPGVSDTSGSIKTSSYAYALLDVPLEAWSVRGISTLSRILGRPVIMDQVTTKMCNHGSGRLGYARVLVEMEATKDFPDKIEIVYKDSEYSWKPLICSHCVVFGHGLLNCKARPRTEEEIAMENARNVKVDGGNNKNDFNEVVARRNKSKVNVNNGGVNQKRKAGVHANKKQVYMPKVGNMNGVNGASNGSITADPPSLEKVWKVTKETVSEFKKSAHKYAVLAEESMQNEGIDPTVDSRKIVDEFVKNRRQPSLNVMCYSPAVWKKETSDCLDKNVDQLMMLGRYEVEMNKRVFGNGVWDRMGRSYRDGWATAIVSDAYYGCWSLYYAFFYTGKAIHRRNVKGNVVVVCGLSIKDFFMAGILLFLSHILSIRNGQRDAIHEITMLTAPLVTTLWTATPRFIPELYMHVAYLLFVLAVLFAAVGRLRVPVLGISIRLHLEFISIICFCFEQSVVQLMVIYLLILFFLVHLKMHTIHSITVAAQVGGNDFIITASISFFSEFVGRSVYLAIDLGTKVAGRVYEYLEDLLAFE</sequence>
<dbReference type="PANTHER" id="PTHR31286">
    <property type="entry name" value="GLYCINE-RICH CELL WALL STRUCTURAL PROTEIN 1.8-LIKE"/>
    <property type="match status" value="1"/>
</dbReference>
<dbReference type="EMBL" id="PKPP01009949">
    <property type="protein sequence ID" value="PWA47132.1"/>
    <property type="molecule type" value="Genomic_DNA"/>
</dbReference>
<keyword evidence="3" id="KW-1185">Reference proteome</keyword>
<reference evidence="2 3" key="1">
    <citation type="journal article" date="2018" name="Mol. Plant">
        <title>The genome of Artemisia annua provides insight into the evolution of Asteraceae family and artemisinin biosynthesis.</title>
        <authorList>
            <person name="Shen Q."/>
            <person name="Zhang L."/>
            <person name="Liao Z."/>
            <person name="Wang S."/>
            <person name="Yan T."/>
            <person name="Shi P."/>
            <person name="Liu M."/>
            <person name="Fu X."/>
            <person name="Pan Q."/>
            <person name="Wang Y."/>
            <person name="Lv Z."/>
            <person name="Lu X."/>
            <person name="Zhang F."/>
            <person name="Jiang W."/>
            <person name="Ma Y."/>
            <person name="Chen M."/>
            <person name="Hao X."/>
            <person name="Li L."/>
            <person name="Tang Y."/>
            <person name="Lv G."/>
            <person name="Zhou Y."/>
            <person name="Sun X."/>
            <person name="Brodelius P.E."/>
            <person name="Rose J.K.C."/>
            <person name="Tang K."/>
        </authorList>
    </citation>
    <scope>NUCLEOTIDE SEQUENCE [LARGE SCALE GENOMIC DNA]</scope>
    <source>
        <strain evidence="3">cv. Huhao1</strain>
        <tissue evidence="2">Leaf</tissue>
    </source>
</reference>
<keyword evidence="1" id="KW-0812">Transmembrane</keyword>
<keyword evidence="1" id="KW-0472">Membrane</keyword>
<feature type="transmembrane region" description="Helical" evidence="1">
    <location>
        <begin position="505"/>
        <end position="532"/>
    </location>
</feature>
<evidence type="ECO:0008006" key="4">
    <source>
        <dbReference type="Google" id="ProtNLM"/>
    </source>
</evidence>
<proteinExistence type="predicted"/>
<comment type="caution">
    <text evidence="2">The sequence shown here is derived from an EMBL/GenBank/DDBJ whole genome shotgun (WGS) entry which is preliminary data.</text>
</comment>
<keyword evidence="1" id="KW-1133">Transmembrane helix</keyword>
<evidence type="ECO:0000313" key="2">
    <source>
        <dbReference type="EMBL" id="PWA47132.1"/>
    </source>
</evidence>
<dbReference type="AlphaFoldDB" id="A0A2U1LDQ6"/>
<dbReference type="Proteomes" id="UP000245207">
    <property type="component" value="Unassembled WGS sequence"/>
</dbReference>
<dbReference type="PANTHER" id="PTHR31286:SF180">
    <property type="entry name" value="OS10G0362600 PROTEIN"/>
    <property type="match status" value="1"/>
</dbReference>
<feature type="transmembrane region" description="Helical" evidence="1">
    <location>
        <begin position="375"/>
        <end position="398"/>
    </location>
</feature>
<dbReference type="InterPro" id="IPR040256">
    <property type="entry name" value="At4g02000-like"/>
</dbReference>
<protein>
    <recommendedName>
        <fullName evidence="4">DUF4283 domain-containing protein</fullName>
    </recommendedName>
</protein>
<evidence type="ECO:0000313" key="3">
    <source>
        <dbReference type="Proteomes" id="UP000245207"/>
    </source>
</evidence>